<comment type="caution">
    <text evidence="3">The sequence shown here is derived from an EMBL/GenBank/DDBJ whole genome shotgun (WGS) entry which is preliminary data.</text>
</comment>
<dbReference type="PANTHER" id="PTHR38834">
    <property type="entry name" value="PERIPLASMIC SUBSTRATE BINDING PROTEIN FAMILY 3"/>
    <property type="match status" value="1"/>
</dbReference>
<dbReference type="SMART" id="SM00062">
    <property type="entry name" value="PBPb"/>
    <property type="match status" value="1"/>
</dbReference>
<dbReference type="AlphaFoldDB" id="A0A6N6VV63"/>
<dbReference type="Pfam" id="PF00497">
    <property type="entry name" value="SBP_bac_3"/>
    <property type="match status" value="1"/>
</dbReference>
<sequence length="246" mass="28135">MYFTKNFTKFLFLCFSILLTPLSFAANKLVLVTENYPPFNMEEGGKIVGMSTDVMRELLKREKIEYSLELFPWARSYKMGLEEKNTVVYSTTRTPEREALFKWVGPLVSNDWVFFAKKGSTIKINSLDDARKYSVGGYNEDAISDYLLKQNFVKGKNIQLATNEKQNALKLEAGRIDLWATGSQLGPWVSKAEKTGKIVPLFTFKKAEMYAAFNKDTDDALIKKLNDTLDKMKKDGTVGKLFDKYK</sequence>
<dbReference type="RefSeq" id="WP_153418010.1">
    <property type="nucleotide sequence ID" value="NZ_WFLM01000001.1"/>
</dbReference>
<dbReference type="OrthoDB" id="5296671at2"/>
<dbReference type="PANTHER" id="PTHR38834:SF3">
    <property type="entry name" value="SOLUTE-BINDING PROTEIN FAMILY 3_N-TERMINAL DOMAIN-CONTAINING PROTEIN"/>
    <property type="match status" value="1"/>
</dbReference>
<dbReference type="Gene3D" id="3.40.190.10">
    <property type="entry name" value="Periplasmic binding protein-like II"/>
    <property type="match status" value="2"/>
</dbReference>
<dbReference type="InterPro" id="IPR001638">
    <property type="entry name" value="Solute-binding_3/MltF_N"/>
</dbReference>
<dbReference type="Proteomes" id="UP000437748">
    <property type="component" value="Unassembled WGS sequence"/>
</dbReference>
<evidence type="ECO:0000259" key="2">
    <source>
        <dbReference type="SMART" id="SM00062"/>
    </source>
</evidence>
<keyword evidence="1" id="KW-0732">Signal</keyword>
<gene>
    <name evidence="3" type="ORF">GCL60_00845</name>
</gene>
<dbReference type="SUPFAM" id="SSF53850">
    <property type="entry name" value="Periplasmic binding protein-like II"/>
    <property type="match status" value="1"/>
</dbReference>
<reference evidence="3 4" key="1">
    <citation type="submission" date="2019-10" db="EMBL/GenBank/DDBJ databases">
        <title>New species of Slilvanegrellaceae.</title>
        <authorList>
            <person name="Pitt A."/>
            <person name="Hahn M.W."/>
        </authorList>
    </citation>
    <scope>NUCLEOTIDE SEQUENCE [LARGE SCALE GENOMIC DNA]</scope>
    <source>
        <strain evidence="3 4">SP-Ram-0.45-NSY-1</strain>
    </source>
</reference>
<name>A0A6N6VV63_9BACT</name>
<evidence type="ECO:0000256" key="1">
    <source>
        <dbReference type="SAM" id="SignalP"/>
    </source>
</evidence>
<proteinExistence type="predicted"/>
<feature type="domain" description="Solute-binding protein family 3/N-terminal" evidence="2">
    <location>
        <begin position="28"/>
        <end position="246"/>
    </location>
</feature>
<feature type="signal peptide" evidence="1">
    <location>
        <begin position="1"/>
        <end position="25"/>
    </location>
</feature>
<keyword evidence="4" id="KW-1185">Reference proteome</keyword>
<accession>A0A6N6VV63</accession>
<dbReference type="EMBL" id="WFLM01000001">
    <property type="protein sequence ID" value="KAB8040495.1"/>
    <property type="molecule type" value="Genomic_DNA"/>
</dbReference>
<evidence type="ECO:0000313" key="3">
    <source>
        <dbReference type="EMBL" id="KAB8040495.1"/>
    </source>
</evidence>
<protein>
    <submittedName>
        <fullName evidence="3">Transporter substrate-binding domain-containing protein</fullName>
    </submittedName>
</protein>
<evidence type="ECO:0000313" key="4">
    <source>
        <dbReference type="Proteomes" id="UP000437748"/>
    </source>
</evidence>
<organism evidence="3 4">
    <name type="scientific">Silvanigrella paludirubra</name>
    <dbReference type="NCBI Taxonomy" id="2499159"/>
    <lineage>
        <taxon>Bacteria</taxon>
        <taxon>Pseudomonadati</taxon>
        <taxon>Bdellovibrionota</taxon>
        <taxon>Oligoflexia</taxon>
        <taxon>Silvanigrellales</taxon>
        <taxon>Silvanigrellaceae</taxon>
        <taxon>Silvanigrella</taxon>
    </lineage>
</organism>
<feature type="chain" id="PRO_5026730551" evidence="1">
    <location>
        <begin position="26"/>
        <end position="246"/>
    </location>
</feature>